<feature type="region of interest" description="Disordered" evidence="1">
    <location>
        <begin position="1"/>
        <end position="23"/>
    </location>
</feature>
<dbReference type="AlphaFoldDB" id="A0A7W7NVH7"/>
<name>A0A7W7NVH7_9SPHN</name>
<gene>
    <name evidence="2" type="ORF">HNO88_001580</name>
</gene>
<dbReference type="RefSeq" id="WP_184243777.1">
    <property type="nucleotide sequence ID" value="NZ_JACHLR010000005.1"/>
</dbReference>
<dbReference type="Proteomes" id="UP000555448">
    <property type="component" value="Unassembled WGS sequence"/>
</dbReference>
<organism evidence="2 3">
    <name type="scientific">Novosphingobium chloroacetimidivorans</name>
    <dbReference type="NCBI Taxonomy" id="1428314"/>
    <lineage>
        <taxon>Bacteria</taxon>
        <taxon>Pseudomonadati</taxon>
        <taxon>Pseudomonadota</taxon>
        <taxon>Alphaproteobacteria</taxon>
        <taxon>Sphingomonadales</taxon>
        <taxon>Sphingomonadaceae</taxon>
        <taxon>Novosphingobium</taxon>
    </lineage>
</organism>
<sequence>MIDTIAQRRTTLNGKPIAKGDKVPMPLQQFQDLEPTGLFERAPAEKKTTVAAAKPAKVRSKAPTKAALPAPAQIAAASDTKSGDSAD</sequence>
<proteinExistence type="predicted"/>
<feature type="compositionally biased region" description="Low complexity" evidence="1">
    <location>
        <begin position="63"/>
        <end position="77"/>
    </location>
</feature>
<reference evidence="2 3" key="1">
    <citation type="submission" date="2020-08" db="EMBL/GenBank/DDBJ databases">
        <title>Functional genomics of gut bacteria from endangered species of beetles.</title>
        <authorList>
            <person name="Carlos-Shanley C."/>
        </authorList>
    </citation>
    <scope>NUCLEOTIDE SEQUENCE [LARGE SCALE GENOMIC DNA]</scope>
    <source>
        <strain evidence="2 3">S00245</strain>
    </source>
</reference>
<comment type="caution">
    <text evidence="2">The sequence shown here is derived from an EMBL/GenBank/DDBJ whole genome shotgun (WGS) entry which is preliminary data.</text>
</comment>
<keyword evidence="3" id="KW-1185">Reference proteome</keyword>
<evidence type="ECO:0000313" key="3">
    <source>
        <dbReference type="Proteomes" id="UP000555448"/>
    </source>
</evidence>
<accession>A0A7W7NVH7</accession>
<dbReference type="EMBL" id="JACHLR010000005">
    <property type="protein sequence ID" value="MBB4858261.1"/>
    <property type="molecule type" value="Genomic_DNA"/>
</dbReference>
<evidence type="ECO:0000313" key="2">
    <source>
        <dbReference type="EMBL" id="MBB4858261.1"/>
    </source>
</evidence>
<evidence type="ECO:0000256" key="1">
    <source>
        <dbReference type="SAM" id="MobiDB-lite"/>
    </source>
</evidence>
<protein>
    <submittedName>
        <fullName evidence="2">Uncharacterized protein</fullName>
    </submittedName>
</protein>
<feature type="region of interest" description="Disordered" evidence="1">
    <location>
        <begin position="45"/>
        <end position="87"/>
    </location>
</feature>